<sequence length="83" mass="8923">TVGNFIIGVTIPGVIILGLSIVVLGIIVVTREIVIETNVSVGKFFGHYSGEVIALGSSSAYSWSCDCWKLFNIQSTQYNKALD</sequence>
<keyword evidence="1" id="KW-0472">Membrane</keyword>
<comment type="caution">
    <text evidence="2">The sequence shown here is derived from an EMBL/GenBank/DDBJ whole genome shotgun (WGS) entry which is preliminary data.</text>
</comment>
<accession>A0ABN7UI85</accession>
<feature type="non-terminal residue" evidence="2">
    <location>
        <position position="1"/>
    </location>
</feature>
<evidence type="ECO:0000256" key="1">
    <source>
        <dbReference type="SAM" id="Phobius"/>
    </source>
</evidence>
<dbReference type="Proteomes" id="UP000789901">
    <property type="component" value="Unassembled WGS sequence"/>
</dbReference>
<protein>
    <submittedName>
        <fullName evidence="2">8382_t:CDS:1</fullName>
    </submittedName>
</protein>
<reference evidence="2 3" key="1">
    <citation type="submission" date="2021-06" db="EMBL/GenBank/DDBJ databases">
        <authorList>
            <person name="Kallberg Y."/>
            <person name="Tangrot J."/>
            <person name="Rosling A."/>
        </authorList>
    </citation>
    <scope>NUCLEOTIDE SEQUENCE [LARGE SCALE GENOMIC DNA]</scope>
    <source>
        <strain evidence="2 3">120-4 pot B 10/14</strain>
    </source>
</reference>
<keyword evidence="1" id="KW-0812">Transmembrane</keyword>
<feature type="transmembrane region" description="Helical" evidence="1">
    <location>
        <begin position="6"/>
        <end position="29"/>
    </location>
</feature>
<evidence type="ECO:0000313" key="2">
    <source>
        <dbReference type="EMBL" id="CAG8585106.1"/>
    </source>
</evidence>
<organism evidence="2 3">
    <name type="scientific">Gigaspora margarita</name>
    <dbReference type="NCBI Taxonomy" id="4874"/>
    <lineage>
        <taxon>Eukaryota</taxon>
        <taxon>Fungi</taxon>
        <taxon>Fungi incertae sedis</taxon>
        <taxon>Mucoromycota</taxon>
        <taxon>Glomeromycotina</taxon>
        <taxon>Glomeromycetes</taxon>
        <taxon>Diversisporales</taxon>
        <taxon>Gigasporaceae</taxon>
        <taxon>Gigaspora</taxon>
    </lineage>
</organism>
<dbReference type="EMBL" id="CAJVQB010002724">
    <property type="protein sequence ID" value="CAG8585106.1"/>
    <property type="molecule type" value="Genomic_DNA"/>
</dbReference>
<keyword evidence="1" id="KW-1133">Transmembrane helix</keyword>
<gene>
    <name evidence="2" type="ORF">GMARGA_LOCUS6137</name>
</gene>
<keyword evidence="3" id="KW-1185">Reference proteome</keyword>
<evidence type="ECO:0000313" key="3">
    <source>
        <dbReference type="Proteomes" id="UP000789901"/>
    </source>
</evidence>
<proteinExistence type="predicted"/>
<name>A0ABN7UI85_GIGMA</name>